<sequence length="337" mass="37877">MYCRPDEYFCALTATVVNATLSTVIITPLYKDWESFQILLQNLEKELSGQWASTGLVVVDDFSLEPVPDFLKESNAQVEVLELIRNMGHQKAIAIGLAHAVASYPDAQNFVVMDSDGEDQPKDVARLLGEMHRKKKGFCFARRMKRTEGPVFRILYKLYKQLFGFLTGQRISFGNFCCMDAVTAQRLVHVSEIWLHFSSAVIKSKIPYTTLPTHRGSRYRGKSKMNYTSLINHGLSAIAVYSEFVAVRITLLSVIMSAIAGIGILSIVAIKQFTQLAIPGWTSFVVLGLANLIAQFFSLGLLLSFVILSAKTIRNIDPSQAYKNYIFTRRQLARNER</sequence>
<keyword evidence="3 10" id="KW-0808">Transferase</keyword>
<dbReference type="GO" id="GO:0005886">
    <property type="term" value="C:plasma membrane"/>
    <property type="evidence" value="ECO:0007669"/>
    <property type="project" value="TreeGrafter"/>
</dbReference>
<name>A0A5B8UN04_9BACT</name>
<keyword evidence="6 8" id="KW-1133">Transmembrane helix</keyword>
<evidence type="ECO:0000256" key="1">
    <source>
        <dbReference type="ARBA" id="ARBA00022475"/>
    </source>
</evidence>
<evidence type="ECO:0000313" key="11">
    <source>
        <dbReference type="Proteomes" id="UP000321204"/>
    </source>
</evidence>
<proteinExistence type="predicted"/>
<accession>A0A5B8UN04</accession>
<evidence type="ECO:0000256" key="4">
    <source>
        <dbReference type="ARBA" id="ARBA00022692"/>
    </source>
</evidence>
<keyword evidence="2" id="KW-0328">Glycosyltransferase</keyword>
<feature type="transmembrane region" description="Helical" evidence="8">
    <location>
        <begin position="281"/>
        <end position="308"/>
    </location>
</feature>
<evidence type="ECO:0000313" key="10">
    <source>
        <dbReference type="EMBL" id="QEC57355.1"/>
    </source>
</evidence>
<keyword evidence="4 8" id="KW-0812">Transmembrane</keyword>
<dbReference type="OrthoDB" id="9807778at2"/>
<dbReference type="InterPro" id="IPR029044">
    <property type="entry name" value="Nucleotide-diphossugar_trans"/>
</dbReference>
<reference evidence="10 11" key="1">
    <citation type="journal article" date="2015" name="Int. J. Syst. Evol. Microbiol.">
        <title>Flavisolibacter ginsenosidimutans sp. nov., with ginsenoside-converting activity isolated from soil used for cultivating ginseng.</title>
        <authorList>
            <person name="Zhao Y."/>
            <person name="Liu Q."/>
            <person name="Kang M.S."/>
            <person name="Jin F."/>
            <person name="Yu H."/>
            <person name="Im W.T."/>
        </authorList>
    </citation>
    <scope>NUCLEOTIDE SEQUENCE [LARGE SCALE GENOMIC DNA]</scope>
    <source>
        <strain evidence="10 11">Gsoil 636</strain>
    </source>
</reference>
<feature type="transmembrane region" description="Helical" evidence="8">
    <location>
        <begin position="245"/>
        <end position="269"/>
    </location>
</feature>
<evidence type="ECO:0000259" key="9">
    <source>
        <dbReference type="Pfam" id="PF00535"/>
    </source>
</evidence>
<evidence type="ECO:0000256" key="3">
    <source>
        <dbReference type="ARBA" id="ARBA00022679"/>
    </source>
</evidence>
<evidence type="ECO:0000256" key="5">
    <source>
        <dbReference type="ARBA" id="ARBA00022985"/>
    </source>
</evidence>
<organism evidence="10 11">
    <name type="scientific">Flavisolibacter ginsenosidimutans</name>
    <dbReference type="NCBI Taxonomy" id="661481"/>
    <lineage>
        <taxon>Bacteria</taxon>
        <taxon>Pseudomonadati</taxon>
        <taxon>Bacteroidota</taxon>
        <taxon>Chitinophagia</taxon>
        <taxon>Chitinophagales</taxon>
        <taxon>Chitinophagaceae</taxon>
        <taxon>Flavisolibacter</taxon>
    </lineage>
</organism>
<dbReference type="GO" id="GO:0009103">
    <property type="term" value="P:lipopolysaccharide biosynthetic process"/>
    <property type="evidence" value="ECO:0007669"/>
    <property type="project" value="UniProtKB-KW"/>
</dbReference>
<keyword evidence="5" id="KW-0448">Lipopolysaccharide biosynthesis</keyword>
<dbReference type="Proteomes" id="UP000321204">
    <property type="component" value="Chromosome"/>
</dbReference>
<feature type="domain" description="Glycosyltransferase 2-like" evidence="9">
    <location>
        <begin position="25"/>
        <end position="175"/>
    </location>
</feature>
<evidence type="ECO:0000256" key="2">
    <source>
        <dbReference type="ARBA" id="ARBA00022676"/>
    </source>
</evidence>
<dbReference type="InterPro" id="IPR001173">
    <property type="entry name" value="Glyco_trans_2-like"/>
</dbReference>
<keyword evidence="7 8" id="KW-0472">Membrane</keyword>
<dbReference type="PANTHER" id="PTHR48090:SF3">
    <property type="entry name" value="UNDECAPRENYL-PHOSPHATE 4-DEOXY-4-FORMAMIDO-L-ARABINOSE TRANSFERASE"/>
    <property type="match status" value="1"/>
</dbReference>
<protein>
    <submittedName>
        <fullName evidence="10">Glycosyltransferase</fullName>
    </submittedName>
</protein>
<dbReference type="EMBL" id="CP042433">
    <property type="protein sequence ID" value="QEC57355.1"/>
    <property type="molecule type" value="Genomic_DNA"/>
</dbReference>
<dbReference type="SUPFAM" id="SSF53448">
    <property type="entry name" value="Nucleotide-diphospho-sugar transferases"/>
    <property type="match status" value="1"/>
</dbReference>
<dbReference type="Gene3D" id="3.90.550.10">
    <property type="entry name" value="Spore Coat Polysaccharide Biosynthesis Protein SpsA, Chain A"/>
    <property type="match status" value="1"/>
</dbReference>
<keyword evidence="11" id="KW-1185">Reference proteome</keyword>
<dbReference type="InterPro" id="IPR050256">
    <property type="entry name" value="Glycosyltransferase_2"/>
</dbReference>
<evidence type="ECO:0000256" key="6">
    <source>
        <dbReference type="ARBA" id="ARBA00022989"/>
    </source>
</evidence>
<dbReference type="GO" id="GO:0016757">
    <property type="term" value="F:glycosyltransferase activity"/>
    <property type="evidence" value="ECO:0007669"/>
    <property type="project" value="UniProtKB-KW"/>
</dbReference>
<dbReference type="PANTHER" id="PTHR48090">
    <property type="entry name" value="UNDECAPRENYL-PHOSPHATE 4-DEOXY-4-FORMAMIDO-L-ARABINOSE TRANSFERASE-RELATED"/>
    <property type="match status" value="1"/>
</dbReference>
<keyword evidence="1" id="KW-1003">Cell membrane</keyword>
<gene>
    <name evidence="10" type="ORF">FSB75_16085</name>
</gene>
<dbReference type="AlphaFoldDB" id="A0A5B8UN04"/>
<evidence type="ECO:0000256" key="7">
    <source>
        <dbReference type="ARBA" id="ARBA00023136"/>
    </source>
</evidence>
<dbReference type="Pfam" id="PF00535">
    <property type="entry name" value="Glycos_transf_2"/>
    <property type="match status" value="1"/>
</dbReference>
<evidence type="ECO:0000256" key="8">
    <source>
        <dbReference type="SAM" id="Phobius"/>
    </source>
</evidence>
<dbReference type="KEGG" id="fgg:FSB75_16085"/>